<keyword evidence="1" id="KW-1133">Transmembrane helix</keyword>
<feature type="transmembrane region" description="Helical" evidence="1">
    <location>
        <begin position="32"/>
        <end position="50"/>
    </location>
</feature>
<accession>A0A9D1IDR7</accession>
<gene>
    <name evidence="2" type="ORF">IAB02_09425</name>
</gene>
<reference evidence="2" key="1">
    <citation type="submission" date="2020-10" db="EMBL/GenBank/DDBJ databases">
        <authorList>
            <person name="Gilroy R."/>
        </authorList>
    </citation>
    <scope>NUCLEOTIDE SEQUENCE</scope>
    <source>
        <strain evidence="2">ChiHcec3-11533</strain>
    </source>
</reference>
<proteinExistence type="predicted"/>
<feature type="transmembrane region" description="Helical" evidence="1">
    <location>
        <begin position="57"/>
        <end position="77"/>
    </location>
</feature>
<keyword evidence="1" id="KW-0472">Membrane</keyword>
<dbReference type="GO" id="GO:0015234">
    <property type="term" value="F:thiamine transmembrane transporter activity"/>
    <property type="evidence" value="ECO:0007669"/>
    <property type="project" value="InterPro"/>
</dbReference>
<dbReference type="EMBL" id="DVMU01000204">
    <property type="protein sequence ID" value="HIU34771.1"/>
    <property type="molecule type" value="Genomic_DNA"/>
</dbReference>
<protein>
    <submittedName>
        <fullName evidence="2">Energy-coupled thiamine transporter ThiT</fullName>
    </submittedName>
</protein>
<keyword evidence="1" id="KW-0812">Transmembrane</keyword>
<organism evidence="2 3">
    <name type="scientific">Candidatus Pullichristensenella excrementigallinarum</name>
    <dbReference type="NCBI Taxonomy" id="2840907"/>
    <lineage>
        <taxon>Bacteria</taxon>
        <taxon>Bacillati</taxon>
        <taxon>Bacillota</taxon>
        <taxon>Clostridia</taxon>
        <taxon>Candidatus Pullichristensenella</taxon>
    </lineage>
</organism>
<reference evidence="2" key="2">
    <citation type="journal article" date="2021" name="PeerJ">
        <title>Extensive microbial diversity within the chicken gut microbiome revealed by metagenomics and culture.</title>
        <authorList>
            <person name="Gilroy R."/>
            <person name="Ravi A."/>
            <person name="Getino M."/>
            <person name="Pursley I."/>
            <person name="Horton D.L."/>
            <person name="Alikhan N.F."/>
            <person name="Baker D."/>
            <person name="Gharbi K."/>
            <person name="Hall N."/>
            <person name="Watson M."/>
            <person name="Adriaenssens E.M."/>
            <person name="Foster-Nyarko E."/>
            <person name="Jarju S."/>
            <person name="Secka A."/>
            <person name="Antonio M."/>
            <person name="Oren A."/>
            <person name="Chaudhuri R.R."/>
            <person name="La Ragione R."/>
            <person name="Hildebrand F."/>
            <person name="Pallen M.J."/>
        </authorList>
    </citation>
    <scope>NUCLEOTIDE SEQUENCE</scope>
    <source>
        <strain evidence="2">ChiHcec3-11533</strain>
    </source>
</reference>
<evidence type="ECO:0000313" key="2">
    <source>
        <dbReference type="EMBL" id="HIU34771.1"/>
    </source>
</evidence>
<dbReference type="Proteomes" id="UP000824072">
    <property type="component" value="Unassembled WGS sequence"/>
</dbReference>
<dbReference type="InterPro" id="IPR012651">
    <property type="entry name" value="Thia_Transptr_ThiT"/>
</dbReference>
<dbReference type="Gene3D" id="1.10.1760.20">
    <property type="match status" value="1"/>
</dbReference>
<dbReference type="Pfam" id="PF09515">
    <property type="entry name" value="Thia_YuaJ"/>
    <property type="match status" value="1"/>
</dbReference>
<feature type="transmembrane region" description="Helical" evidence="1">
    <location>
        <begin position="116"/>
        <end position="141"/>
    </location>
</feature>
<evidence type="ECO:0000313" key="3">
    <source>
        <dbReference type="Proteomes" id="UP000824072"/>
    </source>
</evidence>
<comment type="caution">
    <text evidence="2">The sequence shown here is derived from an EMBL/GenBank/DDBJ whole genome shotgun (WGS) entry which is preliminary data.</text>
</comment>
<feature type="transmembrane region" description="Helical" evidence="1">
    <location>
        <begin position="153"/>
        <end position="178"/>
    </location>
</feature>
<feature type="transmembrane region" description="Helical" evidence="1">
    <location>
        <begin position="9"/>
        <end position="26"/>
    </location>
</feature>
<feature type="transmembrane region" description="Helical" evidence="1">
    <location>
        <begin position="83"/>
        <end position="104"/>
    </location>
</feature>
<dbReference type="AlphaFoldDB" id="A0A9D1IDR7"/>
<evidence type="ECO:0000256" key="1">
    <source>
        <dbReference type="SAM" id="Phobius"/>
    </source>
</evidence>
<sequence>MKKSLVTRRLVESAVMIAIATVLSVLSFQGPWALGGSITICSMLPLVFIAQRYGTKWGLLTGVVHGILQMFLGFSNVQYASNAITAIGIILLDYVVAFGVIGFSASFNRFFKNRQIAIVVGIVVTLFLRFVCHFFSGWLIWEALWPNEYGYGSVVWSILYNGSFMLPEIIITAAVAALSYKPLKRYWLGQDLPQ</sequence>
<name>A0A9D1IDR7_9FIRM</name>
<dbReference type="GO" id="GO:0005886">
    <property type="term" value="C:plasma membrane"/>
    <property type="evidence" value="ECO:0007669"/>
    <property type="project" value="InterPro"/>
</dbReference>